<evidence type="ECO:0000256" key="2">
    <source>
        <dbReference type="PIRSR" id="PIRSR000089-1"/>
    </source>
</evidence>
<dbReference type="PIRSF" id="PIRSF000089">
    <property type="entry name" value="Electra_flavoP_a"/>
    <property type="match status" value="1"/>
</dbReference>
<keyword evidence="2" id="KW-0274">FAD</keyword>
<dbReference type="SUPFAM" id="SSF52467">
    <property type="entry name" value="DHS-like NAD/FAD-binding domain"/>
    <property type="match status" value="1"/>
</dbReference>
<dbReference type="SUPFAM" id="SSF52402">
    <property type="entry name" value="Adenine nucleotide alpha hydrolases-like"/>
    <property type="match status" value="1"/>
</dbReference>
<sequence>MTPIITVFIENHKNTIEPVSYELLGKANEIAKENNMKVCGVLVENSENSLDLDELEYLVDYIDIYKYNEKLNLNVLDYKDSLKSHIEEYKPMIVLVGATPLGRSFAPRVAAYFKTGMTADCTELDFDVENGLVQIRPAYGGDVKARIITPKHCPQMATVRAGIMEKSLCRKETKASIRVSQVDSFDRRIEVIKRKSIEKLEVNLEKANIVVLAGNGIKYSEELEMIKKLALLLKGEWAVTRPLVEGGLAKHDRQVGASGKTIRPKLVLAFAVLGTNKTFSGIEKAKKIVAINNDEKAPIFKNADLGILGDWKVICEEMINRLNN</sequence>
<dbReference type="Pfam" id="PF01012">
    <property type="entry name" value="ETF"/>
    <property type="match status" value="1"/>
</dbReference>
<dbReference type="STRING" id="1123281.SAMN02745180_02119"/>
<dbReference type="OrthoDB" id="9770286at2"/>
<feature type="binding site" evidence="2">
    <location>
        <begin position="240"/>
        <end position="241"/>
    </location>
    <ligand>
        <name>FAD</name>
        <dbReference type="ChEBI" id="CHEBI:57692"/>
    </ligand>
</feature>
<dbReference type="Pfam" id="PF00766">
    <property type="entry name" value="ETF_alpha"/>
    <property type="match status" value="1"/>
</dbReference>
<dbReference type="GO" id="GO:0050660">
    <property type="term" value="F:flavin adenine dinucleotide binding"/>
    <property type="evidence" value="ECO:0007669"/>
    <property type="project" value="InterPro"/>
</dbReference>
<dbReference type="InterPro" id="IPR014731">
    <property type="entry name" value="ETF_asu_C"/>
</dbReference>
<evidence type="ECO:0000313" key="5">
    <source>
        <dbReference type="Proteomes" id="UP000184389"/>
    </source>
</evidence>
<feature type="domain" description="Electron transfer flavoprotein alpha/beta-subunit N-terminal" evidence="3">
    <location>
        <begin position="5"/>
        <end position="191"/>
    </location>
</feature>
<dbReference type="CDD" id="cd01715">
    <property type="entry name" value="ETF_alpha"/>
    <property type="match status" value="1"/>
</dbReference>
<comment type="similarity">
    <text evidence="1">Belongs to the ETF alpha-subunit/FixB family.</text>
</comment>
<dbReference type="InterPro" id="IPR014730">
    <property type="entry name" value="ETF_a/b_N"/>
</dbReference>
<dbReference type="Proteomes" id="UP000184389">
    <property type="component" value="Unassembled WGS sequence"/>
</dbReference>
<keyword evidence="5" id="KW-1185">Reference proteome</keyword>
<feature type="binding site" evidence="2">
    <location>
        <position position="292"/>
    </location>
    <ligand>
        <name>FAD</name>
        <dbReference type="ChEBI" id="CHEBI:57692"/>
    </ligand>
</feature>
<evidence type="ECO:0000259" key="3">
    <source>
        <dbReference type="SMART" id="SM00893"/>
    </source>
</evidence>
<proteinExistence type="inferred from homology"/>
<dbReference type="Gene3D" id="3.40.50.1220">
    <property type="entry name" value="TPP-binding domain"/>
    <property type="match status" value="1"/>
</dbReference>
<keyword evidence="2" id="KW-0285">Flavoprotein</keyword>
<evidence type="ECO:0000313" key="4">
    <source>
        <dbReference type="EMBL" id="SHI09699.1"/>
    </source>
</evidence>
<reference evidence="4 5" key="1">
    <citation type="submission" date="2016-11" db="EMBL/GenBank/DDBJ databases">
        <authorList>
            <person name="Jaros S."/>
            <person name="Januszkiewicz K."/>
            <person name="Wedrychowicz H."/>
        </authorList>
    </citation>
    <scope>NUCLEOTIDE SEQUENCE [LARGE SCALE GENOMIC DNA]</scope>
    <source>
        <strain evidence="4 5">DSM 13106</strain>
    </source>
</reference>
<dbReference type="InterPro" id="IPR001308">
    <property type="entry name" value="ETF_a/FixB"/>
</dbReference>
<dbReference type="GO" id="GO:0033539">
    <property type="term" value="P:fatty acid beta-oxidation using acyl-CoA dehydrogenase"/>
    <property type="evidence" value="ECO:0007669"/>
    <property type="project" value="TreeGrafter"/>
</dbReference>
<dbReference type="AlphaFoldDB" id="A0A1M5YCR7"/>
<organism evidence="4 5">
    <name type="scientific">Sporanaerobacter acetigenes DSM 13106</name>
    <dbReference type="NCBI Taxonomy" id="1123281"/>
    <lineage>
        <taxon>Bacteria</taxon>
        <taxon>Bacillati</taxon>
        <taxon>Bacillota</taxon>
        <taxon>Tissierellia</taxon>
        <taxon>Tissierellales</taxon>
        <taxon>Sporanaerobacteraceae</taxon>
        <taxon>Sporanaerobacter</taxon>
    </lineage>
</organism>
<dbReference type="SMART" id="SM00893">
    <property type="entry name" value="ETF"/>
    <property type="match status" value="1"/>
</dbReference>
<dbReference type="GO" id="GO:0009055">
    <property type="term" value="F:electron transfer activity"/>
    <property type="evidence" value="ECO:0007669"/>
    <property type="project" value="InterPro"/>
</dbReference>
<gene>
    <name evidence="4" type="ORF">SAMN02745180_02119</name>
</gene>
<dbReference type="EMBL" id="FQXR01000010">
    <property type="protein sequence ID" value="SHI09699.1"/>
    <property type="molecule type" value="Genomic_DNA"/>
</dbReference>
<dbReference type="Gene3D" id="3.40.50.620">
    <property type="entry name" value="HUPs"/>
    <property type="match status" value="1"/>
</dbReference>
<protein>
    <submittedName>
        <fullName evidence="4">Electron transfer flavoprotein alpha subunit</fullName>
    </submittedName>
</protein>
<dbReference type="PANTHER" id="PTHR43153:SF1">
    <property type="entry name" value="ELECTRON TRANSFER FLAVOPROTEIN SUBUNIT ALPHA, MITOCHONDRIAL"/>
    <property type="match status" value="1"/>
</dbReference>
<dbReference type="InterPro" id="IPR033947">
    <property type="entry name" value="ETF_alpha_N"/>
</dbReference>
<dbReference type="RefSeq" id="WP_072744765.1">
    <property type="nucleotide sequence ID" value="NZ_FQXR01000010.1"/>
</dbReference>
<dbReference type="InterPro" id="IPR029035">
    <property type="entry name" value="DHS-like_NAD/FAD-binding_dom"/>
</dbReference>
<evidence type="ECO:0000256" key="1">
    <source>
        <dbReference type="ARBA" id="ARBA00005817"/>
    </source>
</evidence>
<feature type="binding site" evidence="2">
    <location>
        <begin position="254"/>
        <end position="258"/>
    </location>
    <ligand>
        <name>FAD</name>
        <dbReference type="ChEBI" id="CHEBI:57692"/>
    </ligand>
</feature>
<dbReference type="PANTHER" id="PTHR43153">
    <property type="entry name" value="ELECTRON TRANSFER FLAVOPROTEIN ALPHA"/>
    <property type="match status" value="1"/>
</dbReference>
<dbReference type="InterPro" id="IPR014729">
    <property type="entry name" value="Rossmann-like_a/b/a_fold"/>
</dbReference>
<name>A0A1M5YCR7_9FIRM</name>
<accession>A0A1M5YCR7</accession>
<comment type="cofactor">
    <cofactor evidence="2">
        <name>FAD</name>
        <dbReference type="ChEBI" id="CHEBI:57692"/>
    </cofactor>
    <text evidence="2">Binds 1 FAD per dimer.</text>
</comment>